<evidence type="ECO:0000313" key="1">
    <source>
        <dbReference type="EMBL" id="MBH8567118.1"/>
    </source>
</evidence>
<dbReference type="Proteomes" id="UP000632766">
    <property type="component" value="Unassembled WGS sequence"/>
</dbReference>
<dbReference type="EMBL" id="JAECZC010000111">
    <property type="protein sequence ID" value="MBH8567118.1"/>
    <property type="molecule type" value="Genomic_DNA"/>
</dbReference>
<comment type="caution">
    <text evidence="1">The sequence shown here is derived from an EMBL/GenBank/DDBJ whole genome shotgun (WGS) entry which is preliminary data.</text>
</comment>
<evidence type="ECO:0000313" key="2">
    <source>
        <dbReference type="Proteomes" id="UP000632766"/>
    </source>
</evidence>
<sequence length="96" mass="11025">MKNKCITLDCGDDVVLFEKHTYKVSRLRELVIRQLVNKWHHEVCTYKSQLTKNSVGSLFANISAGDEFIPFSEVKLNAVKIVRFLKLMVKGGRKVN</sequence>
<name>A0A8J7HW56_9NOST</name>
<dbReference type="AlphaFoldDB" id="A0A8J7HW56"/>
<reference evidence="1 2" key="1">
    <citation type="journal article" date="2021" name="Int. J. Syst. Evol. Microbiol.">
        <title>Amazonocrinis nigriterrae gen. nov., sp. nov., Atlanticothrix silvestris gen. nov., sp. nov. and Dendronalium phyllosphericum gen. nov., sp. nov., nostocacean cyanobacteria from Brazilian environments.</title>
        <authorList>
            <person name="Alvarenga D.O."/>
            <person name="Andreote A.P.D."/>
            <person name="Branco L.H.Z."/>
            <person name="Delbaje E."/>
            <person name="Cruz R.B."/>
            <person name="Varani A.M."/>
            <person name="Fiore M.F."/>
        </authorList>
    </citation>
    <scope>NUCLEOTIDE SEQUENCE [LARGE SCALE GENOMIC DNA]</scope>
    <source>
        <strain evidence="1 2">CENA67</strain>
    </source>
</reference>
<dbReference type="RefSeq" id="WP_198128845.1">
    <property type="nucleotide sequence ID" value="NZ_JAECZC010000111.1"/>
</dbReference>
<protein>
    <submittedName>
        <fullName evidence="1">Uncharacterized protein</fullName>
    </submittedName>
</protein>
<keyword evidence="2" id="KW-1185">Reference proteome</keyword>
<gene>
    <name evidence="1" type="ORF">I8748_34060</name>
</gene>
<accession>A0A8J7HW56</accession>
<organism evidence="1 2">
    <name type="scientific">Amazonocrinis nigriterrae CENA67</name>
    <dbReference type="NCBI Taxonomy" id="2794033"/>
    <lineage>
        <taxon>Bacteria</taxon>
        <taxon>Bacillati</taxon>
        <taxon>Cyanobacteriota</taxon>
        <taxon>Cyanophyceae</taxon>
        <taxon>Nostocales</taxon>
        <taxon>Nostocaceae</taxon>
        <taxon>Amazonocrinis</taxon>
        <taxon>Amazonocrinis nigriterrae</taxon>
    </lineage>
</organism>
<proteinExistence type="predicted"/>